<reference evidence="1" key="1">
    <citation type="submission" date="2017-05" db="EMBL/GenBank/DDBJ databases">
        <authorList>
            <person name="Song R."/>
            <person name="Chenine A.L."/>
            <person name="Ruprecht R.M."/>
        </authorList>
    </citation>
    <scope>NUCLEOTIDE SEQUENCE</scope>
    <source>
        <strain evidence="1">Kingella_eburonensis</strain>
    </source>
</reference>
<proteinExistence type="predicted"/>
<evidence type="ECO:0000313" key="1">
    <source>
        <dbReference type="EMBL" id="SMQ13297.1"/>
    </source>
</evidence>
<evidence type="ECO:0000313" key="3">
    <source>
        <dbReference type="Proteomes" id="UP000215450"/>
    </source>
</evidence>
<evidence type="ECO:0000313" key="2">
    <source>
        <dbReference type="EMBL" id="SNB81864.1"/>
    </source>
</evidence>
<name>A0A238TDT2_9NEIS</name>
<sequence length="92" mass="10237">MRKYYVLGAVLLGALLVVLEVGALRSQYQKGYRVQNQVDSAAASLVVAQADNREQLGEVYEKMEAIAASDVYQRDCLNADGLRELNAFIKKR</sequence>
<organism evidence="2 3">
    <name type="scientific">Kingella negevensis</name>
    <dbReference type="NCBI Taxonomy" id="1522312"/>
    <lineage>
        <taxon>Bacteria</taxon>
        <taxon>Pseudomonadati</taxon>
        <taxon>Pseudomonadota</taxon>
        <taxon>Betaproteobacteria</taxon>
        <taxon>Neisseriales</taxon>
        <taxon>Neisseriaceae</taxon>
        <taxon>Kingella</taxon>
    </lineage>
</organism>
<reference evidence="2 3" key="2">
    <citation type="submission" date="2017-06" db="EMBL/GenBank/DDBJ databases">
        <authorList>
            <person name="Kim H.J."/>
            <person name="Triplett B.A."/>
        </authorList>
    </citation>
    <scope>NUCLEOTIDE SEQUENCE [LARGE SCALE GENOMIC DNA]</scope>
    <source>
        <strain evidence="2">Kingella_eburonensis</strain>
    </source>
</reference>
<dbReference type="RefSeq" id="WP_095063271.1">
    <property type="nucleotide sequence ID" value="NZ_FXUV02000059.1"/>
</dbReference>
<protein>
    <submittedName>
        <fullName evidence="2">Uncharacterized protein</fullName>
    </submittedName>
</protein>
<dbReference type="EMBL" id="FXUV01000055">
    <property type="protein sequence ID" value="SMQ13297.1"/>
    <property type="molecule type" value="Genomic_DNA"/>
</dbReference>
<dbReference type="EMBL" id="FXUV02000059">
    <property type="protein sequence ID" value="SNB81864.1"/>
    <property type="molecule type" value="Genomic_DNA"/>
</dbReference>
<accession>A0A238TDT2</accession>
<keyword evidence="3" id="KW-1185">Reference proteome</keyword>
<gene>
    <name evidence="1" type="ORF">KEBURONENSIS_01963</name>
    <name evidence="2" type="ORF">KEBURONENSIS_01971</name>
</gene>
<dbReference type="AlphaFoldDB" id="A0A238TDT2"/>
<dbReference type="Proteomes" id="UP000215450">
    <property type="component" value="Unassembled WGS sequence"/>
</dbReference>